<evidence type="ECO:0000259" key="2">
    <source>
        <dbReference type="Pfam" id="PF24894"/>
    </source>
</evidence>
<dbReference type="AlphaFoldDB" id="E6PE96"/>
<dbReference type="SUPFAM" id="SSF53448">
    <property type="entry name" value="Nucleotide-diphospho-sugar transferases"/>
    <property type="match status" value="1"/>
</dbReference>
<comment type="caution">
    <text evidence="3">The sequence shown here is derived from an EMBL/GenBank/DDBJ whole genome shotgun (WGS) entry which is preliminary data.</text>
</comment>
<protein>
    <submittedName>
        <fullName evidence="3">Mannose-1-phosphate guanyltransferase</fullName>
    </submittedName>
</protein>
<dbReference type="Pfam" id="PF00483">
    <property type="entry name" value="NTP_transferase"/>
    <property type="match status" value="1"/>
</dbReference>
<name>E6PE96_9ZZZZ</name>
<dbReference type="EMBL" id="CABL01000003">
    <property type="protein sequence ID" value="CBH74781.1"/>
    <property type="molecule type" value="Genomic_DNA"/>
</dbReference>
<dbReference type="GO" id="GO:0016740">
    <property type="term" value="F:transferase activity"/>
    <property type="evidence" value="ECO:0007669"/>
    <property type="project" value="UniProtKB-KW"/>
</dbReference>
<reference evidence="3" key="1">
    <citation type="submission" date="2009-10" db="EMBL/GenBank/DDBJ databases">
        <title>Diversity of trophic interactions inside an arsenic-rich microbial ecosystem.</title>
        <authorList>
            <person name="Bertin P.N."/>
            <person name="Heinrich-Salmeron A."/>
            <person name="Pelletier E."/>
            <person name="Goulhen-Chollet F."/>
            <person name="Arsene-Ploetze F."/>
            <person name="Gallien S."/>
            <person name="Calteau A."/>
            <person name="Vallenet D."/>
            <person name="Casiot C."/>
            <person name="Chane-Woon-Ming B."/>
            <person name="Giloteaux L."/>
            <person name="Barakat M."/>
            <person name="Bonnefoy V."/>
            <person name="Bruneel O."/>
            <person name="Chandler M."/>
            <person name="Cleiss J."/>
            <person name="Duran R."/>
            <person name="Elbaz-Poulichet F."/>
            <person name="Fonknechten N."/>
            <person name="Lauga B."/>
            <person name="Mornico D."/>
            <person name="Ortet P."/>
            <person name="Schaeffer C."/>
            <person name="Siguier P."/>
            <person name="Alexander Thil Smith A."/>
            <person name="Van Dorsselaer A."/>
            <person name="Weissenbach J."/>
            <person name="Medigue C."/>
            <person name="Le Paslier D."/>
        </authorList>
    </citation>
    <scope>NUCLEOTIDE SEQUENCE</scope>
</reference>
<dbReference type="InterPro" id="IPR029044">
    <property type="entry name" value="Nucleotide-diphossugar_trans"/>
</dbReference>
<feature type="domain" description="Nucleotidyl transferase" evidence="1">
    <location>
        <begin position="3"/>
        <end position="154"/>
    </location>
</feature>
<dbReference type="InterPro" id="IPR005835">
    <property type="entry name" value="NTP_transferase_dom"/>
</dbReference>
<gene>
    <name evidence="3" type="ORF">CARN1_0412</name>
</gene>
<sequence>MMGSAGALKQMESYFADTEDFIVVGCDDLTDLPLDALLARHRENQAVATIGLVPRERVDQYGVVVLDESERIVGFQEKPALGTERSRLVNTGIYAFSRAIFNEIPAATFYDFGKQVFPGLEAARAPFFGFRAPDAYWSDIGTPEEYRRATYDVLEGRFVPIGARPVGVAEDANIATGARIEGKVWIGAGARIEGGAHVVGPSVVGVGASVGRDALVERSVLWDRAEIGAGSRLRDALVGLDYRVEAGSELIACSVANE</sequence>
<evidence type="ECO:0000259" key="1">
    <source>
        <dbReference type="Pfam" id="PF00483"/>
    </source>
</evidence>
<dbReference type="Gene3D" id="3.90.550.10">
    <property type="entry name" value="Spore Coat Polysaccharide Biosynthesis Protein SpsA, Chain A"/>
    <property type="match status" value="1"/>
</dbReference>
<organism evidence="3">
    <name type="scientific">mine drainage metagenome</name>
    <dbReference type="NCBI Taxonomy" id="410659"/>
    <lineage>
        <taxon>unclassified sequences</taxon>
        <taxon>metagenomes</taxon>
        <taxon>ecological metagenomes</taxon>
    </lineage>
</organism>
<dbReference type="InterPro" id="IPR050486">
    <property type="entry name" value="Mannose-1P_guanyltransferase"/>
</dbReference>
<dbReference type="Gene3D" id="2.160.10.10">
    <property type="entry name" value="Hexapeptide repeat proteins"/>
    <property type="match status" value="1"/>
</dbReference>
<feature type="domain" description="Glucose-1-phosphate adenylyltransferase/Bifunctional protein GlmU-like C-terminal hexapeptide" evidence="2">
    <location>
        <begin position="185"/>
        <end position="248"/>
    </location>
</feature>
<dbReference type="InterPro" id="IPR056818">
    <property type="entry name" value="GlmU/GlgC-like_hexapep"/>
</dbReference>
<dbReference type="PANTHER" id="PTHR22572">
    <property type="entry name" value="SUGAR-1-PHOSPHATE GUANYL TRANSFERASE"/>
    <property type="match status" value="1"/>
</dbReference>
<proteinExistence type="predicted"/>
<dbReference type="Pfam" id="PF24894">
    <property type="entry name" value="Hexapep_GlmU"/>
    <property type="match status" value="1"/>
</dbReference>
<accession>E6PE96</accession>
<keyword evidence="3" id="KW-0808">Transferase</keyword>
<evidence type="ECO:0000313" key="3">
    <source>
        <dbReference type="EMBL" id="CBH74781.1"/>
    </source>
</evidence>